<dbReference type="PANTHER" id="PTHR13247:SF0">
    <property type="entry name" value="MITOCHONDRIAL FISSION 1 PROTEIN"/>
    <property type="match status" value="1"/>
</dbReference>
<evidence type="ECO:0000256" key="5">
    <source>
        <dbReference type="ARBA" id="ARBA00022703"/>
    </source>
</evidence>
<dbReference type="InterPro" id="IPR028061">
    <property type="entry name" value="Fis1_TPR_C"/>
</dbReference>
<comment type="function">
    <text evidence="11">Involved in the fragmentation of the mitochondrial network and its perinuclear clustering.</text>
</comment>
<evidence type="ECO:0000256" key="12">
    <source>
        <dbReference type="SAM" id="Phobius"/>
    </source>
</evidence>
<dbReference type="GO" id="GO:0005778">
    <property type="term" value="C:peroxisomal membrane"/>
    <property type="evidence" value="ECO:0007669"/>
    <property type="project" value="UniProtKB-SubCell"/>
</dbReference>
<name>A0A498S8R1_ACAVI</name>
<evidence type="ECO:0000256" key="6">
    <source>
        <dbReference type="ARBA" id="ARBA00022787"/>
    </source>
</evidence>
<evidence type="ECO:0000256" key="1">
    <source>
        <dbReference type="ARBA" id="ARBA00004549"/>
    </source>
</evidence>
<comment type="subcellular location">
    <subcellularLocation>
        <location evidence="2">Mitochondrion outer membrane</location>
        <topology evidence="2">Single-pass membrane protein</topology>
    </subcellularLocation>
    <subcellularLocation>
        <location evidence="1">Peroxisome membrane</location>
        <topology evidence="1">Single-pass membrane protein</topology>
    </subcellularLocation>
</comment>
<evidence type="ECO:0000256" key="3">
    <source>
        <dbReference type="ARBA" id="ARBA00008937"/>
    </source>
</evidence>
<keyword evidence="6 11" id="KW-1000">Mitochondrion outer membrane</keyword>
<evidence type="ECO:0000256" key="11">
    <source>
        <dbReference type="PIRNR" id="PIRNR008835"/>
    </source>
</evidence>
<dbReference type="GO" id="GO:0000422">
    <property type="term" value="P:autophagy of mitochondrion"/>
    <property type="evidence" value="ECO:0007669"/>
    <property type="project" value="TreeGrafter"/>
</dbReference>
<dbReference type="STRING" id="6277.A0A498S8R1"/>
<keyword evidence="7 12" id="KW-1133">Transmembrane helix</keyword>
<evidence type="ECO:0000256" key="2">
    <source>
        <dbReference type="ARBA" id="ARBA00004572"/>
    </source>
</evidence>
<dbReference type="OrthoDB" id="421154at2759"/>
<dbReference type="Pfam" id="PF14853">
    <property type="entry name" value="Fis1_TPR_C"/>
    <property type="match status" value="1"/>
</dbReference>
<dbReference type="InterPro" id="IPR028058">
    <property type="entry name" value="Fis1_TPR_N"/>
</dbReference>
<evidence type="ECO:0000256" key="8">
    <source>
        <dbReference type="ARBA" id="ARBA00023128"/>
    </source>
</evidence>
<keyword evidence="10" id="KW-0576">Peroxisome</keyword>
<dbReference type="CDD" id="cd12212">
    <property type="entry name" value="Fis1"/>
    <property type="match status" value="1"/>
</dbReference>
<dbReference type="GO" id="GO:0016559">
    <property type="term" value="P:peroxisome fission"/>
    <property type="evidence" value="ECO:0007669"/>
    <property type="project" value="TreeGrafter"/>
</dbReference>
<keyword evidence="14" id="KW-1185">Reference proteome</keyword>
<keyword evidence="9 11" id="KW-0472">Membrane</keyword>
<dbReference type="Gene3D" id="1.25.40.10">
    <property type="entry name" value="Tetratricopeptide repeat domain"/>
    <property type="match status" value="1"/>
</dbReference>
<evidence type="ECO:0000256" key="7">
    <source>
        <dbReference type="ARBA" id="ARBA00022989"/>
    </source>
</evidence>
<feature type="transmembrane region" description="Helical" evidence="12">
    <location>
        <begin position="142"/>
        <end position="165"/>
    </location>
</feature>
<dbReference type="InterPro" id="IPR016543">
    <property type="entry name" value="Fis1"/>
</dbReference>
<evidence type="ECO:0000256" key="4">
    <source>
        <dbReference type="ARBA" id="ARBA00022692"/>
    </source>
</evidence>
<dbReference type="GO" id="GO:0000266">
    <property type="term" value="P:mitochondrial fission"/>
    <property type="evidence" value="ECO:0007669"/>
    <property type="project" value="UniProtKB-UniRule"/>
</dbReference>
<keyword evidence="5" id="KW-0053">Apoptosis</keyword>
<dbReference type="EMBL" id="UPTC01000099">
    <property type="protein sequence ID" value="VBB26376.1"/>
    <property type="molecule type" value="Genomic_DNA"/>
</dbReference>
<comment type="similarity">
    <text evidence="3 11">Belongs to the FIS1 family.</text>
</comment>
<dbReference type="Pfam" id="PF14852">
    <property type="entry name" value="Fis1_TPR_N"/>
    <property type="match status" value="1"/>
</dbReference>
<keyword evidence="8 11" id="KW-0496">Mitochondrion</keyword>
<dbReference type="SUPFAM" id="SSF48452">
    <property type="entry name" value="TPR-like"/>
    <property type="match status" value="1"/>
</dbReference>
<dbReference type="FunFam" id="1.25.40.10:FF:000147">
    <property type="entry name" value="Mitochondrial fission 1 protein"/>
    <property type="match status" value="1"/>
</dbReference>
<organism evidence="13 14">
    <name type="scientific">Acanthocheilonema viteae</name>
    <name type="common">Filarial nematode worm</name>
    <name type="synonym">Dipetalonema viteae</name>
    <dbReference type="NCBI Taxonomy" id="6277"/>
    <lineage>
        <taxon>Eukaryota</taxon>
        <taxon>Metazoa</taxon>
        <taxon>Ecdysozoa</taxon>
        <taxon>Nematoda</taxon>
        <taxon>Chromadorea</taxon>
        <taxon>Rhabditida</taxon>
        <taxon>Spirurina</taxon>
        <taxon>Spiruromorpha</taxon>
        <taxon>Filarioidea</taxon>
        <taxon>Onchocercidae</taxon>
        <taxon>Acanthocheilonema</taxon>
    </lineage>
</organism>
<evidence type="ECO:0000313" key="14">
    <source>
        <dbReference type="Proteomes" id="UP000276991"/>
    </source>
</evidence>
<dbReference type="GO" id="GO:0005741">
    <property type="term" value="C:mitochondrial outer membrane"/>
    <property type="evidence" value="ECO:0007669"/>
    <property type="project" value="UniProtKB-SubCell"/>
</dbReference>
<dbReference type="InterPro" id="IPR033745">
    <property type="entry name" value="Fis1_cytosol"/>
</dbReference>
<accession>A0A498S8R1</accession>
<evidence type="ECO:0000313" key="13">
    <source>
        <dbReference type="EMBL" id="VBB26376.1"/>
    </source>
</evidence>
<dbReference type="InterPro" id="IPR011990">
    <property type="entry name" value="TPR-like_helical_dom_sf"/>
</dbReference>
<proteinExistence type="inferred from homology"/>
<protein>
    <recommendedName>
        <fullName evidence="11">Mitochondrial fission 1 protein</fullName>
    </recommendedName>
</protein>
<keyword evidence="4 12" id="KW-0812">Transmembrane</keyword>
<comment type="domain">
    <text evidence="11">The C-terminus is required for mitochondrial localization, while the N-terminus is necessary for mitochondrial fission.</text>
</comment>
<evidence type="ECO:0000256" key="10">
    <source>
        <dbReference type="ARBA" id="ARBA00023140"/>
    </source>
</evidence>
<evidence type="ECO:0000256" key="9">
    <source>
        <dbReference type="ARBA" id="ARBA00023136"/>
    </source>
</evidence>
<reference evidence="13 14" key="1">
    <citation type="submission" date="2018-08" db="EMBL/GenBank/DDBJ databases">
        <authorList>
            <person name="Laetsch R D."/>
            <person name="Stevens L."/>
            <person name="Kumar S."/>
            <person name="Blaxter L. M."/>
        </authorList>
    </citation>
    <scope>NUCLEOTIDE SEQUENCE [LARGE SCALE GENOMIC DNA]</scope>
</reference>
<dbReference type="AlphaFoldDB" id="A0A498S8R1"/>
<sequence length="168" mass="18495">MATDCLEPWSRNIECDGMDSGVIVDERIDPDVLANLERTYNEQVARGSPSAVAVYSYAHGLIKSNNRDVCKGIKLLEDLLRQEVEDISKRDYVYYLAIAHTRLKEYDRALAYVDVLLSAESSNRQALDLKDVIKHRMKKDGIIGMAILGGGIAVIGGLAIAALAASKR</sequence>
<dbReference type="GO" id="GO:0043653">
    <property type="term" value="P:mitochondrial fragmentation involved in apoptotic process"/>
    <property type="evidence" value="ECO:0007669"/>
    <property type="project" value="TreeGrafter"/>
</dbReference>
<dbReference type="PIRSF" id="PIRSF008835">
    <property type="entry name" value="TPR_repeat_11_Fis1"/>
    <property type="match status" value="1"/>
</dbReference>
<dbReference type="Proteomes" id="UP000276991">
    <property type="component" value="Unassembled WGS sequence"/>
</dbReference>
<dbReference type="PANTHER" id="PTHR13247">
    <property type="entry name" value="TETRATRICOPEPTIDE REPEAT PROTEIN 11 TPR REPEAT PROTEIN 11"/>
    <property type="match status" value="1"/>
</dbReference>
<gene>
    <name evidence="13" type="ORF">NAV_LOCUS1206</name>
</gene>